<evidence type="ECO:0000313" key="3">
    <source>
        <dbReference type="Proteomes" id="UP001306508"/>
    </source>
</evidence>
<dbReference type="AlphaFoldDB" id="A0AAN7WQ93"/>
<accession>A0AAN7WQ93</accession>
<comment type="similarity">
    <text evidence="1">Belongs to the RCAN family.</text>
</comment>
<evidence type="ECO:0000256" key="1">
    <source>
        <dbReference type="ARBA" id="ARBA00008209"/>
    </source>
</evidence>
<evidence type="ECO:0000313" key="2">
    <source>
        <dbReference type="EMBL" id="KAK5781392.1"/>
    </source>
</evidence>
<comment type="caution">
    <text evidence="2">The sequence shown here is derived from an EMBL/GenBank/DDBJ whole genome shotgun (WGS) entry which is preliminary data.</text>
</comment>
<dbReference type="InterPro" id="IPR006931">
    <property type="entry name" value="Calcipressin"/>
</dbReference>
<dbReference type="EMBL" id="JAWIZZ010000036">
    <property type="protein sequence ID" value="KAK5781392.1"/>
    <property type="molecule type" value="Genomic_DNA"/>
</dbReference>
<name>A0AAN7WQ93_9SACH</name>
<dbReference type="Pfam" id="PF04847">
    <property type="entry name" value="Calcipressin"/>
    <property type="match status" value="1"/>
</dbReference>
<reference evidence="3" key="1">
    <citation type="submission" date="2023-07" db="EMBL/GenBank/DDBJ databases">
        <title>A draft genome of Kazachstania heterogenica Y-27499.</title>
        <authorList>
            <person name="Donic C."/>
            <person name="Kralova J.S."/>
            <person name="Fidel L."/>
            <person name="Ben-Dor S."/>
            <person name="Jung S."/>
        </authorList>
    </citation>
    <scope>NUCLEOTIDE SEQUENCE [LARGE SCALE GENOMIC DNA]</scope>
    <source>
        <strain evidence="3">Y27499</strain>
    </source>
</reference>
<protein>
    <submittedName>
        <fullName evidence="2">Uncharacterized protein</fullName>
    </submittedName>
</protein>
<dbReference type="GO" id="GO:0019722">
    <property type="term" value="P:calcium-mediated signaling"/>
    <property type="evidence" value="ECO:0007669"/>
    <property type="project" value="InterPro"/>
</dbReference>
<sequence>MKEVTSNQKNFDVTKPNIVKILQKWLGSTILLNYKILPDNPIELIILRKFKRILIISPDVDISSYVFTLFQTEIKQNNNNPILKDLQFSYSLTNTHGIKFDPDNPNNSINQDQKEYLKLPPSDKLFLISPPSSPPPEFDYSRCEEVPQLTPNALHIKDHSNSTILHELESTSISSKPKIYTLLTSDVANIVINQCENIGNNDNTYSTIHHIKTAVPPRSIFDTDEEIASGEDT</sequence>
<proteinExistence type="inferred from homology"/>
<gene>
    <name evidence="2" type="ORF">RI543_001234</name>
</gene>
<keyword evidence="3" id="KW-1185">Reference proteome</keyword>
<dbReference type="Proteomes" id="UP001306508">
    <property type="component" value="Unassembled WGS sequence"/>
</dbReference>
<organism evidence="2 3">
    <name type="scientific">Arxiozyma heterogenica</name>
    <dbReference type="NCBI Taxonomy" id="278026"/>
    <lineage>
        <taxon>Eukaryota</taxon>
        <taxon>Fungi</taxon>
        <taxon>Dikarya</taxon>
        <taxon>Ascomycota</taxon>
        <taxon>Saccharomycotina</taxon>
        <taxon>Saccharomycetes</taxon>
        <taxon>Saccharomycetales</taxon>
        <taxon>Saccharomycetaceae</taxon>
        <taxon>Arxiozyma</taxon>
    </lineage>
</organism>